<evidence type="ECO:0000313" key="7">
    <source>
        <dbReference type="EMBL" id="CAD2219786.1"/>
    </source>
</evidence>
<dbReference type="Gene3D" id="3.40.50.11660">
    <property type="entry name" value="Glycosyl transferase family 10, C-terminal domain"/>
    <property type="match status" value="1"/>
</dbReference>
<dbReference type="GO" id="GO:0046920">
    <property type="term" value="F:alpha-(1-&gt;3)-fucosyltransferase activity"/>
    <property type="evidence" value="ECO:0007669"/>
    <property type="project" value="TreeGrafter"/>
</dbReference>
<dbReference type="SUPFAM" id="SSF53756">
    <property type="entry name" value="UDP-Glycosyltransferase/glycogen phosphorylase"/>
    <property type="match status" value="1"/>
</dbReference>
<dbReference type="VEuPathDB" id="TriTrypDB:ADEAN_000729800"/>
<comment type="subcellular location">
    <subcellularLocation>
        <location evidence="5">Golgi apparatus</location>
        <location evidence="5">Golgi stack membrane</location>
        <topology evidence="5">Single-pass type II membrane protein</topology>
    </subcellularLocation>
</comment>
<dbReference type="AlphaFoldDB" id="A0A7G2CJ32"/>
<evidence type="ECO:0000256" key="1">
    <source>
        <dbReference type="ARBA" id="ARBA00004922"/>
    </source>
</evidence>
<gene>
    <name evidence="7" type="ORF">ADEAN_000729800</name>
</gene>
<dbReference type="InterPro" id="IPR055270">
    <property type="entry name" value="Glyco_tran_10_C"/>
</dbReference>
<name>A0A7G2CJ32_9TRYP</name>
<reference evidence="7 8" key="1">
    <citation type="submission" date="2020-08" db="EMBL/GenBank/DDBJ databases">
        <authorList>
            <person name="Newling K."/>
            <person name="Davey J."/>
            <person name="Forrester S."/>
        </authorList>
    </citation>
    <scope>NUCLEOTIDE SEQUENCE [LARGE SCALE GENOMIC DNA]</scope>
    <source>
        <strain evidence="8">Crithidia deanei Carvalho (ATCC PRA-265)</strain>
    </source>
</reference>
<dbReference type="Pfam" id="PF00852">
    <property type="entry name" value="Glyco_transf_10"/>
    <property type="match status" value="1"/>
</dbReference>
<dbReference type="GO" id="GO:0032580">
    <property type="term" value="C:Golgi cisterna membrane"/>
    <property type="evidence" value="ECO:0007669"/>
    <property type="project" value="UniProtKB-SubCell"/>
</dbReference>
<keyword evidence="3 5" id="KW-0328">Glycosyltransferase</keyword>
<evidence type="ECO:0000256" key="5">
    <source>
        <dbReference type="RuleBase" id="RU003832"/>
    </source>
</evidence>
<proteinExistence type="inferred from homology"/>
<protein>
    <recommendedName>
        <fullName evidence="5">Fucosyltransferase</fullName>
        <ecNumber evidence="5">2.4.1.-</ecNumber>
    </recommendedName>
</protein>
<keyword evidence="5" id="KW-0812">Transmembrane</keyword>
<comment type="pathway">
    <text evidence="1">Protein modification; protein glycosylation.</text>
</comment>
<evidence type="ECO:0000313" key="8">
    <source>
        <dbReference type="Proteomes" id="UP000515908"/>
    </source>
</evidence>
<keyword evidence="8" id="KW-1185">Reference proteome</keyword>
<dbReference type="InterPro" id="IPR001503">
    <property type="entry name" value="Glyco_trans_10"/>
</dbReference>
<accession>A0A7G2CJ32</accession>
<evidence type="ECO:0000256" key="3">
    <source>
        <dbReference type="ARBA" id="ARBA00022676"/>
    </source>
</evidence>
<evidence type="ECO:0000256" key="4">
    <source>
        <dbReference type="ARBA" id="ARBA00022679"/>
    </source>
</evidence>
<organism evidence="7 8">
    <name type="scientific">Angomonas deanei</name>
    <dbReference type="NCBI Taxonomy" id="59799"/>
    <lineage>
        <taxon>Eukaryota</taxon>
        <taxon>Discoba</taxon>
        <taxon>Euglenozoa</taxon>
        <taxon>Kinetoplastea</taxon>
        <taxon>Metakinetoplastina</taxon>
        <taxon>Trypanosomatida</taxon>
        <taxon>Trypanosomatidae</taxon>
        <taxon>Strigomonadinae</taxon>
        <taxon>Angomonas</taxon>
    </lineage>
</organism>
<dbReference type="UniPathway" id="UPA00378"/>
<dbReference type="EC" id="2.4.1.-" evidence="5"/>
<comment type="similarity">
    <text evidence="2 5">Belongs to the glycosyltransferase 10 family.</text>
</comment>
<dbReference type="PANTHER" id="PTHR11929:SF194">
    <property type="entry name" value="ALPHA-(1,3)-FUCOSYLTRANSFERASE 10"/>
    <property type="match status" value="1"/>
</dbReference>
<evidence type="ECO:0000256" key="2">
    <source>
        <dbReference type="ARBA" id="ARBA00008919"/>
    </source>
</evidence>
<dbReference type="EMBL" id="LR877159">
    <property type="protein sequence ID" value="CAD2219786.1"/>
    <property type="molecule type" value="Genomic_DNA"/>
</dbReference>
<keyword evidence="4 5" id="KW-0808">Transferase</keyword>
<dbReference type="InterPro" id="IPR038577">
    <property type="entry name" value="GT10-like_C_sf"/>
</dbReference>
<feature type="domain" description="Fucosyltransferase C-terminal" evidence="6">
    <location>
        <begin position="235"/>
        <end position="356"/>
    </location>
</feature>
<dbReference type="Proteomes" id="UP000515908">
    <property type="component" value="Chromosome 15"/>
</dbReference>
<sequence length="498" mass="57473">MLGDVAVTDVHSTERRVLALQDTFRCEHIDRPSRFDSDKHFRSVDIWISHFEVAPPFINTTDSDGKVSRLLPRKTLFWTGEALARYYVTDPCYLEHFDELVVLPGMTPEVYWKGIYGASVAREMAASLKIRNWSMGHQHVAGFNVLLEVNRRLRDGSCAHDALCGLPEGEEQQRRLSSTERVTRDVLQSYRSGSPLHLVDLSLSTDPALNTPALVRQRRVERWRARESAIAILLASCINMRTDQLDRIARYYPVHNYGKCKGKRLINRRIEDLKCGTVPWTPLTVNLTEGRSVRVKSFPLKERYQAVRCVIRHYKYFMVFENNVEKGYVTEKVYNALLGGAVPLVFGTSEVADHVPRPDGIVELLKHFKFHKNNVTRVYYDNIRVRDIPSRWLSETRGPFDFFLGSKTNSIYSFQCDSSKYPNVQNIIFPSDSEEPYEALGDYLRELEEDDEQLMRLFAWRDVTDVSQWSEGFRRIVYGPSPMCNLCAEVLQEKRGKG</sequence>
<keyword evidence="5" id="KW-0472">Membrane</keyword>
<evidence type="ECO:0000259" key="6">
    <source>
        <dbReference type="Pfam" id="PF00852"/>
    </source>
</evidence>
<dbReference type="PANTHER" id="PTHR11929">
    <property type="entry name" value="ALPHA- 1,3 -FUCOSYLTRANSFERASE"/>
    <property type="match status" value="1"/>
</dbReference>
<keyword evidence="5" id="KW-0333">Golgi apparatus</keyword>